<accession>T2J1I9</accession>
<protein>
    <submittedName>
        <fullName evidence="1">Uncharacterized protein</fullName>
    </submittedName>
</protein>
<organism evidence="1 2">
    <name type="scientific">Crocosphaera watsonii WH 0005</name>
    <dbReference type="NCBI Taxonomy" id="423472"/>
    <lineage>
        <taxon>Bacteria</taxon>
        <taxon>Bacillati</taxon>
        <taxon>Cyanobacteriota</taxon>
        <taxon>Cyanophyceae</taxon>
        <taxon>Oscillatoriophycideae</taxon>
        <taxon>Chroococcales</taxon>
        <taxon>Aphanothecaceae</taxon>
        <taxon>Crocosphaera</taxon>
    </lineage>
</organism>
<evidence type="ECO:0000313" key="1">
    <source>
        <dbReference type="EMBL" id="CCQ59044.1"/>
    </source>
</evidence>
<dbReference type="EMBL" id="CAQL01001157">
    <property type="protein sequence ID" value="CCQ59044.1"/>
    <property type="molecule type" value="Genomic_DNA"/>
</dbReference>
<sequence>MFQKYFHCYSVFVTDNCSGYGEKVSAKFWQILELDLIPNNLTIDIVYPLFYDIMSSNY</sequence>
<evidence type="ECO:0000313" key="2">
    <source>
        <dbReference type="Proteomes" id="UP000017981"/>
    </source>
</evidence>
<dbReference type="AlphaFoldDB" id="T2J1I9"/>
<reference evidence="1 2" key="1">
    <citation type="submission" date="2013-01" db="EMBL/GenBank/DDBJ databases">
        <authorList>
            <person name="Bench S."/>
        </authorList>
    </citation>
    <scope>NUCLEOTIDE SEQUENCE [LARGE SCALE GENOMIC DNA]</scope>
    <source>
        <strain evidence="1 2">WH 0005</strain>
    </source>
</reference>
<name>T2J1I9_CROWT</name>
<comment type="caution">
    <text evidence="1">The sequence shown here is derived from an EMBL/GenBank/DDBJ whole genome shotgun (WGS) entry which is preliminary data.</text>
</comment>
<proteinExistence type="predicted"/>
<gene>
    <name evidence="1" type="ORF">CWATWH0005_2717</name>
</gene>
<reference evidence="1 2" key="2">
    <citation type="submission" date="2013-09" db="EMBL/GenBank/DDBJ databases">
        <title>Whole genome comparison of six Crocosphaera watsonii strains with differing phenotypes.</title>
        <authorList>
            <person name="Bench S.R."/>
            <person name="Heller P."/>
            <person name="Frank I."/>
            <person name="Arciniega M."/>
            <person name="Shilova I.N."/>
            <person name="Zehr J.P."/>
        </authorList>
    </citation>
    <scope>NUCLEOTIDE SEQUENCE [LARGE SCALE GENOMIC DNA]</scope>
    <source>
        <strain evidence="1 2">WH 0005</strain>
    </source>
</reference>
<dbReference type="Proteomes" id="UP000017981">
    <property type="component" value="Unassembled WGS sequence"/>
</dbReference>